<gene>
    <name evidence="2" type="ORF">ABE41_019690</name>
</gene>
<dbReference type="AlphaFoldDB" id="A0A1B1Z9W2"/>
<reference evidence="2 3" key="1">
    <citation type="submission" date="2016-08" db="EMBL/GenBank/DDBJ databases">
        <title>Complete genome sequence of Fictibacillus arsenicus G25-54, a strain with toxicity to nematodes and a potential arsenic-resistance activity.</title>
        <authorList>
            <person name="Zheng Z."/>
        </authorList>
    </citation>
    <scope>NUCLEOTIDE SEQUENCE [LARGE SCALE GENOMIC DNA]</scope>
    <source>
        <strain evidence="2 3">G25-54</strain>
    </source>
</reference>
<keyword evidence="1" id="KW-1133">Transmembrane helix</keyword>
<organism evidence="2 3">
    <name type="scientific">Fictibacillus arsenicus</name>
    <dbReference type="NCBI Taxonomy" id="255247"/>
    <lineage>
        <taxon>Bacteria</taxon>
        <taxon>Bacillati</taxon>
        <taxon>Bacillota</taxon>
        <taxon>Bacilli</taxon>
        <taxon>Bacillales</taxon>
        <taxon>Fictibacillaceae</taxon>
        <taxon>Fictibacillus</taxon>
    </lineage>
</organism>
<keyword evidence="1" id="KW-0472">Membrane</keyword>
<protein>
    <submittedName>
        <fullName evidence="2">Uncharacterized protein</fullName>
    </submittedName>
</protein>
<sequence length="525" mass="59379">MNVDSKVKKKKNQSNRKAYLLPLAIVLLLVGLVVWNNIRQETRLPNKDWSRSVSISAESISSEPIAFKEDNQYHIYTHLKDGIKATILDEKLNVVSEKTEKLPIDERGNFWTDGKQIAFVSQGDLIIQEGGKQNVLDKGVEFLADTKNRFAYTKGNEVYAYEPESGKSKLIFSAKEKVAELTANPESASFIAVVGEKVEMEAFYLTEKSGQYEPVSILKYSKTPTDKIYNFRFAEAGDDVHILYTFYSSKQGTKSFKTFYSSAPMNQLKDLSFTSVNFKDVSEGYEIENPTYLNLNIEDNAPTILFSARGAISTKKDAGNIYRASLKNDTWEATRISTTNDFSIYPVKAEDQTVFWLKAESVQDYQVHAASQDPAIMKNSQSISKQDVYNASFDAFAASIVSFIAMTNAFVWIVPTILFLGILYVVRIDVIEEEKPWVKWVSIALFVLTQLYVIQSLFNNRFYTLAPEYLTFDGSSLVVPIIVSIVALYVMQAVKNKDWGLFAQVSYFIGITVLFQLFIVGTYVY</sequence>
<feature type="transmembrane region" description="Helical" evidence="1">
    <location>
        <begin position="470"/>
        <end position="490"/>
    </location>
</feature>
<dbReference type="EMBL" id="CP016761">
    <property type="protein sequence ID" value="ANX14242.1"/>
    <property type="molecule type" value="Genomic_DNA"/>
</dbReference>
<feature type="transmembrane region" description="Helical" evidence="1">
    <location>
        <begin position="437"/>
        <end position="458"/>
    </location>
</feature>
<dbReference type="RefSeq" id="WP_066294118.1">
    <property type="nucleotide sequence ID" value="NZ_CP016761.1"/>
</dbReference>
<dbReference type="Proteomes" id="UP000077412">
    <property type="component" value="Chromosome"/>
</dbReference>
<feature type="transmembrane region" description="Helical" evidence="1">
    <location>
        <begin position="395"/>
        <end position="425"/>
    </location>
</feature>
<evidence type="ECO:0000313" key="2">
    <source>
        <dbReference type="EMBL" id="ANX14242.1"/>
    </source>
</evidence>
<evidence type="ECO:0000313" key="3">
    <source>
        <dbReference type="Proteomes" id="UP000077412"/>
    </source>
</evidence>
<dbReference type="KEGG" id="far:ABE41_019690"/>
<keyword evidence="3" id="KW-1185">Reference proteome</keyword>
<dbReference type="OrthoDB" id="2444734at2"/>
<feature type="transmembrane region" description="Helical" evidence="1">
    <location>
        <begin position="20"/>
        <end position="38"/>
    </location>
</feature>
<accession>A0A1B1Z9W2</accession>
<name>A0A1B1Z9W2_9BACL</name>
<keyword evidence="1" id="KW-0812">Transmembrane</keyword>
<feature type="transmembrane region" description="Helical" evidence="1">
    <location>
        <begin position="502"/>
        <end position="524"/>
    </location>
</feature>
<proteinExistence type="predicted"/>
<evidence type="ECO:0000256" key="1">
    <source>
        <dbReference type="SAM" id="Phobius"/>
    </source>
</evidence>